<gene>
    <name evidence="1" type="ORF">DIZ79_02355</name>
</gene>
<name>A0A370E2X9_9GAMM</name>
<reference evidence="1 2" key="1">
    <citation type="journal article" date="2018" name="ISME J.">
        <title>Endosymbiont genomes yield clues of tubeworm success.</title>
        <authorList>
            <person name="Li Y."/>
            <person name="Liles M.R."/>
            <person name="Halanych K.M."/>
        </authorList>
    </citation>
    <scope>NUCLEOTIDE SEQUENCE [LARGE SCALE GENOMIC DNA]</scope>
    <source>
        <strain evidence="1">A1422</strain>
    </source>
</reference>
<evidence type="ECO:0000313" key="1">
    <source>
        <dbReference type="EMBL" id="RDH92821.1"/>
    </source>
</evidence>
<accession>A0A370E2X9</accession>
<keyword evidence="1" id="KW-0670">Pyruvate</keyword>
<comment type="caution">
    <text evidence="1">The sequence shown here is derived from an EMBL/GenBank/DDBJ whole genome shotgun (WGS) entry which is preliminary data.</text>
</comment>
<dbReference type="Proteomes" id="UP000255508">
    <property type="component" value="Unassembled WGS sequence"/>
</dbReference>
<evidence type="ECO:0000313" key="2">
    <source>
        <dbReference type="Proteomes" id="UP000255508"/>
    </source>
</evidence>
<proteinExistence type="predicted"/>
<organism evidence="1 2">
    <name type="scientific">endosymbiont of Lamellibrachia luymesi</name>
    <dbReference type="NCBI Taxonomy" id="2200907"/>
    <lineage>
        <taxon>Bacteria</taxon>
        <taxon>Pseudomonadati</taxon>
        <taxon>Pseudomonadota</taxon>
        <taxon>Gammaproteobacteria</taxon>
        <taxon>sulfur-oxidizing symbionts</taxon>
    </lineage>
</organism>
<sequence length="205" mass="23375">MLASIVHRYQVHMAQKRMKIQRLLRGVDLVEDLLDRLSGCPFPAETRQLLQKDMLSRYQAIRGVDRRYEGIDRLIGEIGQTLASAEVASRSHNIHDKPHLQKVVDAFGELIGFLQEGGLLNRAPADVIRQHVDKLGMQRAECIHRFHFAKAEQSFEEGNVHDALGHCNAIKEFLTEKGPNSDEVRALYDEAEAFRKRISEHEADN</sequence>
<dbReference type="AlphaFoldDB" id="A0A370E2X9"/>
<protein>
    <submittedName>
        <fullName evidence="1">Pyruvate-flavodoxin oxidoreductase</fullName>
    </submittedName>
</protein>
<dbReference type="EMBL" id="QFXD01000045">
    <property type="protein sequence ID" value="RDH92821.1"/>
    <property type="molecule type" value="Genomic_DNA"/>
</dbReference>